<dbReference type="Pfam" id="PF07147">
    <property type="entry name" value="PDCD9"/>
    <property type="match status" value="1"/>
</dbReference>
<dbReference type="GO" id="GO:1990904">
    <property type="term" value="C:ribonucleoprotein complex"/>
    <property type="evidence" value="ECO:0007669"/>
    <property type="project" value="UniProtKB-KW"/>
</dbReference>
<dbReference type="InterPro" id="IPR010793">
    <property type="entry name" value="Ribosomal_mL37/mL65"/>
</dbReference>
<evidence type="ECO:0000256" key="3">
    <source>
        <dbReference type="ARBA" id="ARBA00022980"/>
    </source>
</evidence>
<sequence>MRLTTKLCAQHLGWTFKKHWLVQRKRIPGDTGAVEEVMKNGITLQSVTDLTKSEAHNKRERKYIGEEVIDLNWNTKPSYLFGDNNILLKGIQQAVVLTNTIEEQSLPGCIQDSLERVQITGLCERNIKEAIMASNIFLADQEKLPKTRDNFRIGYNYRREYGIPKERKISILLNKLITECEKIAGRNMNSQRRIIDQVNFNFTLPRNEEMLLFRVKAEKFITSSRALAPIKGIFDSELPNIYPLKSTISMPKEHLYSNKTISPFSREINFHPHTIFIYFDNDKVGNLHDVPVNLSQFQSRNMLKAFAVAAARAKQHYGNSGVEKLTRPIVVQSIQTDGRTFHFGVFQLNDLRIDDLRGAKNYWCHSCNLDLFEKFEYASGRPKLIGFNKDVLRYLYAFYINS</sequence>
<reference evidence="9" key="1">
    <citation type="submission" date="2015-06" db="EMBL/GenBank/DDBJ databases">
        <authorList>
            <person name="Hoefler B.C."/>
            <person name="Straight P.D."/>
        </authorList>
    </citation>
    <scope>NUCLEOTIDE SEQUENCE</scope>
</reference>
<organism evidence="9">
    <name type="scientific">Bactrocera latifrons</name>
    <name type="common">Malaysian fruit fly</name>
    <name type="synonym">Chaetodacus latifrons</name>
    <dbReference type="NCBI Taxonomy" id="174628"/>
    <lineage>
        <taxon>Eukaryota</taxon>
        <taxon>Metazoa</taxon>
        <taxon>Ecdysozoa</taxon>
        <taxon>Arthropoda</taxon>
        <taxon>Hexapoda</taxon>
        <taxon>Insecta</taxon>
        <taxon>Pterygota</taxon>
        <taxon>Neoptera</taxon>
        <taxon>Endopterygota</taxon>
        <taxon>Diptera</taxon>
        <taxon>Brachycera</taxon>
        <taxon>Muscomorpha</taxon>
        <taxon>Tephritoidea</taxon>
        <taxon>Tephritidae</taxon>
        <taxon>Bactrocera</taxon>
        <taxon>Bactrocera</taxon>
    </lineage>
</organism>
<dbReference type="GeneID" id="108974463"/>
<evidence type="ECO:0000256" key="1">
    <source>
        <dbReference type="ARBA" id="ARBA00004173"/>
    </source>
</evidence>
<evidence type="ECO:0000256" key="6">
    <source>
        <dbReference type="ARBA" id="ARBA00037985"/>
    </source>
</evidence>
<name>A0A0K8VRF3_BACLA</name>
<keyword evidence="4" id="KW-0496">Mitochondrion</keyword>
<accession>A0A0K8VRF3</accession>
<dbReference type="CTD" id="51253"/>
<gene>
    <name evidence="9" type="primary">Mrpl37</name>
    <name evidence="9" type="ORF">c0_g1_i1</name>
</gene>
<proteinExistence type="inferred from homology"/>
<dbReference type="GO" id="GO:0005739">
    <property type="term" value="C:mitochondrion"/>
    <property type="evidence" value="ECO:0007669"/>
    <property type="project" value="UniProtKB-SubCell"/>
</dbReference>
<evidence type="ECO:0000256" key="8">
    <source>
        <dbReference type="ARBA" id="ARBA00041617"/>
    </source>
</evidence>
<comment type="similarity">
    <text evidence="6">Belongs to the mitochondrion-specific ribosomal protein mL37 family.</text>
</comment>
<dbReference type="InterPro" id="IPR052482">
    <property type="entry name" value="mtLSU_mL37"/>
</dbReference>
<keyword evidence="5" id="KW-0687">Ribonucleoprotein</keyword>
<dbReference type="GO" id="GO:0005840">
    <property type="term" value="C:ribosome"/>
    <property type="evidence" value="ECO:0007669"/>
    <property type="project" value="UniProtKB-KW"/>
</dbReference>
<dbReference type="PANTHER" id="PTHR15889">
    <property type="entry name" value="MITOCHONDRIAL RIBOSOMAL PROTEIN L37"/>
    <property type="match status" value="1"/>
</dbReference>
<comment type="subcellular location">
    <subcellularLocation>
        <location evidence="1">Mitochondrion</location>
    </subcellularLocation>
</comment>
<protein>
    <recommendedName>
        <fullName evidence="7">Large ribosomal subunit protein mL37</fullName>
    </recommendedName>
    <alternativeName>
        <fullName evidence="8">39S ribosomal protein L37, mitochondrial</fullName>
    </alternativeName>
</protein>
<evidence type="ECO:0000256" key="2">
    <source>
        <dbReference type="ARBA" id="ARBA00022946"/>
    </source>
</evidence>
<dbReference type="AlphaFoldDB" id="A0A0K8VRF3"/>
<dbReference type="GO" id="GO:0006412">
    <property type="term" value="P:translation"/>
    <property type="evidence" value="ECO:0007669"/>
    <property type="project" value="InterPro"/>
</dbReference>
<evidence type="ECO:0000256" key="5">
    <source>
        <dbReference type="ARBA" id="ARBA00023274"/>
    </source>
</evidence>
<dbReference type="PANTHER" id="PTHR15889:SF2">
    <property type="entry name" value="LARGE RIBOSOMAL SUBUNIT PROTEIN ML37"/>
    <property type="match status" value="1"/>
</dbReference>
<evidence type="ECO:0000256" key="7">
    <source>
        <dbReference type="ARBA" id="ARBA00039442"/>
    </source>
</evidence>
<evidence type="ECO:0000256" key="4">
    <source>
        <dbReference type="ARBA" id="ARBA00023128"/>
    </source>
</evidence>
<keyword evidence="2" id="KW-0809">Transit peptide</keyword>
<keyword evidence="3 9" id="KW-0689">Ribosomal protein</keyword>
<dbReference type="GO" id="GO:0003735">
    <property type="term" value="F:structural constituent of ribosome"/>
    <property type="evidence" value="ECO:0007669"/>
    <property type="project" value="InterPro"/>
</dbReference>
<evidence type="ECO:0000313" key="9">
    <source>
        <dbReference type="EMBL" id="JAI41150.1"/>
    </source>
</evidence>
<dbReference type="OrthoDB" id="5835618at2759"/>
<dbReference type="EMBL" id="GDHF01011164">
    <property type="protein sequence ID" value="JAI41150.1"/>
    <property type="molecule type" value="Transcribed_RNA"/>
</dbReference>